<keyword evidence="3 11" id="KW-0645">Protease</keyword>
<dbReference type="Proteomes" id="UP000015354">
    <property type="component" value="Unassembled WGS sequence"/>
</dbReference>
<dbReference type="InterPro" id="IPR042097">
    <property type="entry name" value="Aminopeptidase_N-like_N_sf"/>
</dbReference>
<evidence type="ECO:0000256" key="8">
    <source>
        <dbReference type="PIRSR" id="PIRSR634016-1"/>
    </source>
</evidence>
<evidence type="ECO:0000256" key="3">
    <source>
        <dbReference type="ARBA" id="ARBA00022670"/>
    </source>
</evidence>
<dbReference type="PANTHER" id="PTHR11533">
    <property type="entry name" value="PROTEASE M1 ZINC METALLOPROTEASE"/>
    <property type="match status" value="1"/>
</dbReference>
<dbReference type="InterPro" id="IPR024571">
    <property type="entry name" value="ERAP1-like_C_dom"/>
</dbReference>
<evidence type="ECO:0000256" key="5">
    <source>
        <dbReference type="ARBA" id="ARBA00022801"/>
    </source>
</evidence>
<comment type="similarity">
    <text evidence="1 11">Belongs to the peptidase M1 family.</text>
</comment>
<comment type="cofactor">
    <cofactor evidence="9 11">
        <name>Zn(2+)</name>
        <dbReference type="ChEBI" id="CHEBI:29105"/>
    </cofactor>
    <text evidence="9 11">Binds 1 zinc ion per subunit.</text>
</comment>
<dbReference type="InterPro" id="IPR014782">
    <property type="entry name" value="Peptidase_M1_dom"/>
</dbReference>
<dbReference type="Pfam" id="PF17900">
    <property type="entry name" value="Peptidase_M1_N"/>
    <property type="match status" value="1"/>
</dbReference>
<dbReference type="Gene3D" id="2.60.40.1730">
    <property type="entry name" value="tricorn interacting facor f3 domain"/>
    <property type="match status" value="1"/>
</dbReference>
<evidence type="ECO:0000256" key="4">
    <source>
        <dbReference type="ARBA" id="ARBA00022723"/>
    </source>
</evidence>
<keyword evidence="16" id="KW-1185">Reference proteome</keyword>
<keyword evidence="2 11" id="KW-0031">Aminopeptidase</keyword>
<evidence type="ECO:0000256" key="10">
    <source>
        <dbReference type="PIRSR" id="PIRSR634016-4"/>
    </source>
</evidence>
<evidence type="ECO:0000256" key="9">
    <source>
        <dbReference type="PIRSR" id="PIRSR634016-3"/>
    </source>
</evidence>
<proteinExistence type="inferred from homology"/>
<dbReference type="PRINTS" id="PR00756">
    <property type="entry name" value="ALADIPTASE"/>
</dbReference>
<dbReference type="EMBL" id="ATMH01008344">
    <property type="protein sequence ID" value="EPY22108.1"/>
    <property type="molecule type" value="Genomic_DNA"/>
</dbReference>
<evidence type="ECO:0000256" key="11">
    <source>
        <dbReference type="RuleBase" id="RU364040"/>
    </source>
</evidence>
<gene>
    <name evidence="15" type="ORF">STCU_08344</name>
</gene>
<dbReference type="SUPFAM" id="SSF55486">
    <property type="entry name" value="Metalloproteases ('zincins'), catalytic domain"/>
    <property type="match status" value="1"/>
</dbReference>
<evidence type="ECO:0000256" key="7">
    <source>
        <dbReference type="ARBA" id="ARBA00023049"/>
    </source>
</evidence>
<dbReference type="Gene3D" id="2.60.40.1910">
    <property type="match status" value="1"/>
</dbReference>
<feature type="binding site" evidence="9">
    <location>
        <position position="322"/>
    </location>
    <ligand>
        <name>Zn(2+)</name>
        <dbReference type="ChEBI" id="CHEBI:29105"/>
        <note>catalytic</note>
    </ligand>
</feature>
<feature type="domain" description="Peptidase M1 membrane alanine aminopeptidase" evidence="12">
    <location>
        <begin position="229"/>
        <end position="443"/>
    </location>
</feature>
<comment type="caution">
    <text evidence="15">The sequence shown here is derived from an EMBL/GenBank/DDBJ whole genome shotgun (WGS) entry which is preliminary data.</text>
</comment>
<dbReference type="InterPro" id="IPR045357">
    <property type="entry name" value="Aminopeptidase_N-like_N"/>
</dbReference>
<dbReference type="GO" id="GO:0070006">
    <property type="term" value="F:metalloaminopeptidase activity"/>
    <property type="evidence" value="ECO:0007669"/>
    <property type="project" value="TreeGrafter"/>
</dbReference>
<feature type="binding site" evidence="9">
    <location>
        <position position="299"/>
    </location>
    <ligand>
        <name>Zn(2+)</name>
        <dbReference type="ChEBI" id="CHEBI:29105"/>
        <note>catalytic</note>
    </ligand>
</feature>
<evidence type="ECO:0000313" key="15">
    <source>
        <dbReference type="EMBL" id="EPY22108.1"/>
    </source>
</evidence>
<dbReference type="GO" id="GO:0042277">
    <property type="term" value="F:peptide binding"/>
    <property type="evidence" value="ECO:0007669"/>
    <property type="project" value="TreeGrafter"/>
</dbReference>
<dbReference type="FunFam" id="2.60.40.1730:FF:000033">
    <property type="entry name" value="Aminopeptidase"/>
    <property type="match status" value="1"/>
</dbReference>
<dbReference type="OrthoDB" id="275509at2759"/>
<evidence type="ECO:0000256" key="2">
    <source>
        <dbReference type="ARBA" id="ARBA00022438"/>
    </source>
</evidence>
<feature type="binding site" evidence="9">
    <location>
        <position position="303"/>
    </location>
    <ligand>
        <name>Zn(2+)</name>
        <dbReference type="ChEBI" id="CHEBI:29105"/>
        <note>catalytic</note>
    </ligand>
</feature>
<dbReference type="GO" id="GO:0005615">
    <property type="term" value="C:extracellular space"/>
    <property type="evidence" value="ECO:0007669"/>
    <property type="project" value="TreeGrafter"/>
</dbReference>
<dbReference type="GO" id="GO:0016020">
    <property type="term" value="C:membrane"/>
    <property type="evidence" value="ECO:0007669"/>
    <property type="project" value="TreeGrafter"/>
</dbReference>
<dbReference type="PANTHER" id="PTHR11533:SF299">
    <property type="entry name" value="AMINOPEPTIDASE"/>
    <property type="match status" value="1"/>
</dbReference>
<dbReference type="InterPro" id="IPR034016">
    <property type="entry name" value="M1_APN-typ"/>
</dbReference>
<organism evidence="15 16">
    <name type="scientific">Strigomonas culicis</name>
    <dbReference type="NCBI Taxonomy" id="28005"/>
    <lineage>
        <taxon>Eukaryota</taxon>
        <taxon>Discoba</taxon>
        <taxon>Euglenozoa</taxon>
        <taxon>Kinetoplastea</taxon>
        <taxon>Metakinetoplastina</taxon>
        <taxon>Trypanosomatida</taxon>
        <taxon>Trypanosomatidae</taxon>
        <taxon>Strigomonadinae</taxon>
        <taxon>Strigomonas</taxon>
    </lineage>
</organism>
<keyword evidence="6 9" id="KW-0862">Zinc</keyword>
<dbReference type="InterPro" id="IPR027268">
    <property type="entry name" value="Peptidase_M4/M1_CTD_sf"/>
</dbReference>
<keyword evidence="7 11" id="KW-0482">Metalloprotease</keyword>
<dbReference type="EC" id="3.4.11.-" evidence="11"/>
<dbReference type="GO" id="GO:0043171">
    <property type="term" value="P:peptide catabolic process"/>
    <property type="evidence" value="ECO:0007669"/>
    <property type="project" value="TreeGrafter"/>
</dbReference>
<dbReference type="GO" id="GO:0005737">
    <property type="term" value="C:cytoplasm"/>
    <property type="evidence" value="ECO:0007669"/>
    <property type="project" value="TreeGrafter"/>
</dbReference>
<dbReference type="InterPro" id="IPR050344">
    <property type="entry name" value="Peptidase_M1_aminopeptidases"/>
</dbReference>
<reference evidence="15 16" key="1">
    <citation type="journal article" date="2013" name="PLoS ONE">
        <title>Predicting the Proteins of Angomonas deanei, Strigomonas culicis and Their Respective Endosymbionts Reveals New Aspects of the Trypanosomatidae Family.</title>
        <authorList>
            <person name="Motta M.C."/>
            <person name="Martins A.C."/>
            <person name="de Souza S.S."/>
            <person name="Catta-Preta C.M."/>
            <person name="Silva R."/>
            <person name="Klein C.C."/>
            <person name="de Almeida L.G."/>
            <person name="de Lima Cunha O."/>
            <person name="Ciapina L.P."/>
            <person name="Brocchi M."/>
            <person name="Colabardini A.C."/>
            <person name="de Araujo Lima B."/>
            <person name="Machado C.R."/>
            <person name="de Almeida Soares C.M."/>
            <person name="Probst C.M."/>
            <person name="de Menezes C.B."/>
            <person name="Thompson C.E."/>
            <person name="Bartholomeu D.C."/>
            <person name="Gradia D.F."/>
            <person name="Pavoni D.P."/>
            <person name="Grisard E.C."/>
            <person name="Fantinatti-Garboggini F."/>
            <person name="Marchini F.K."/>
            <person name="Rodrigues-Luiz G.F."/>
            <person name="Wagner G."/>
            <person name="Goldman G.H."/>
            <person name="Fietto J.L."/>
            <person name="Elias M.C."/>
            <person name="Goldman M.H."/>
            <person name="Sagot M.F."/>
            <person name="Pereira M."/>
            <person name="Stoco P.H."/>
            <person name="de Mendonca-Neto R.P."/>
            <person name="Teixeira S.M."/>
            <person name="Maciel T.E."/>
            <person name="de Oliveira Mendes T.A."/>
            <person name="Urmenyi T.P."/>
            <person name="de Souza W."/>
            <person name="Schenkman S."/>
            <person name="de Vasconcelos A.T."/>
        </authorList>
    </citation>
    <scope>NUCLEOTIDE SEQUENCE [LARGE SCALE GENOMIC DNA]</scope>
</reference>
<evidence type="ECO:0000259" key="12">
    <source>
        <dbReference type="Pfam" id="PF01433"/>
    </source>
</evidence>
<evidence type="ECO:0000256" key="1">
    <source>
        <dbReference type="ARBA" id="ARBA00010136"/>
    </source>
</evidence>
<evidence type="ECO:0000259" key="13">
    <source>
        <dbReference type="Pfam" id="PF11838"/>
    </source>
</evidence>
<feature type="site" description="Transition state stabilizer" evidence="10">
    <location>
        <position position="384"/>
    </location>
</feature>
<evidence type="ECO:0000313" key="16">
    <source>
        <dbReference type="Proteomes" id="UP000015354"/>
    </source>
</evidence>
<dbReference type="GO" id="GO:0008270">
    <property type="term" value="F:zinc ion binding"/>
    <property type="evidence" value="ECO:0007669"/>
    <property type="project" value="UniProtKB-UniRule"/>
</dbReference>
<dbReference type="Pfam" id="PF01433">
    <property type="entry name" value="Peptidase_M1"/>
    <property type="match status" value="1"/>
</dbReference>
<protein>
    <recommendedName>
        <fullName evidence="11">Aminopeptidase</fullName>
        <ecNumber evidence="11">3.4.11.-</ecNumber>
    </recommendedName>
</protein>
<dbReference type="InterPro" id="IPR001930">
    <property type="entry name" value="Peptidase_M1"/>
</dbReference>
<name>S9TZQ3_9TRYP</name>
<dbReference type="Pfam" id="PF11838">
    <property type="entry name" value="ERAP1_C"/>
    <property type="match status" value="1"/>
</dbReference>
<evidence type="ECO:0000256" key="6">
    <source>
        <dbReference type="ARBA" id="ARBA00022833"/>
    </source>
</evidence>
<keyword evidence="4 9" id="KW-0479">Metal-binding</keyword>
<feature type="domain" description="Aminopeptidase N-like N-terminal" evidence="14">
    <location>
        <begin position="13"/>
        <end position="194"/>
    </location>
</feature>
<dbReference type="AlphaFoldDB" id="S9TZQ3"/>
<feature type="active site" description="Proton acceptor" evidence="8">
    <location>
        <position position="300"/>
    </location>
</feature>
<dbReference type="Gene3D" id="1.10.390.10">
    <property type="entry name" value="Neutral Protease Domain 2"/>
    <property type="match status" value="1"/>
</dbReference>
<dbReference type="GO" id="GO:0006508">
    <property type="term" value="P:proteolysis"/>
    <property type="evidence" value="ECO:0007669"/>
    <property type="project" value="UniProtKB-KW"/>
</dbReference>
<evidence type="ECO:0000259" key="14">
    <source>
        <dbReference type="Pfam" id="PF17900"/>
    </source>
</evidence>
<feature type="domain" description="ERAP1-like C-terminal" evidence="13">
    <location>
        <begin position="523"/>
        <end position="845"/>
    </location>
</feature>
<dbReference type="Gene3D" id="1.25.50.20">
    <property type="match status" value="1"/>
</dbReference>
<sequence>MSTKTVKLSNPFVPKSYNLQIKVDLSSWTYEARETVVLKRCAEVAEGGHIRLHAASSIAIESIEGATLVSRDEDTQTLLLELHEETLKAAEPTLHLHFKHTIQEELRGFYRVRFHHEGKEHRMASTHFEPTAARRFYVCHDEPAARADFTLAVELPVAERHYTVLSNGPLVRKTESGDAVRYEFQTVPLCPPYLTACVVGELEYVETVVNAIPVRVYTALGKIGRAAYPLKLTAFALDFFEKFFKAKFPLPKLDVVAVPDFPIGGMENWGCIACIDSILVDPATSSAAALRRASELLCHEVSHNWFGNLVAISWWEGLWLKEGFASWCGNYATHAFEPSWNCLDAAAAMVADAMDTDMYAHSHPVEVPIADPAHITEIFDSISYDKGMGLVFMLQAFLGEEKWSAAAAHYINKFQFRDTKTVQLWEALEESSGLPIAEAMRSFTTQMGYPLVEVAQPDTAKVLLRQRPCTVDWAAPPTAQRWCIPVKLTGLGVTDHVDVMLRTSEEMEVAVPAALAGASCISANPLRTGFYRCRYDDALFDAWLRHYPELPAADRRAILSDTVACIQMGYDDVSRLAALSAVVRHGENTRSVLEEFATSVRKFTSCFADATLRKELIASQLHFFIEKGEEALRKNPSNSKDLDETFLISTALEHITANLDPEEARARPLFRWAQDQAAAYFAGRPYASGPLRASMAAFVVLDDTKTPEEKDALLWEAFLAADGDDERCRALLHGMCMSPDVAFAQSIALRCMRNDKVRSHFGGAVFVALSSNRSFGSGQLWSFFKEHFAAIDEQWGGGQFRIQVIVSRVGNTLRGEEAAKDFESFFKTHALPNARLAIGRSVEKILLRARLNAKWCSTVRTILKH</sequence>
<dbReference type="CDD" id="cd09601">
    <property type="entry name" value="M1_APN-Q_like"/>
    <property type="match status" value="1"/>
</dbReference>
<keyword evidence="5 11" id="KW-0378">Hydrolase</keyword>
<dbReference type="FunFam" id="1.10.390.10:FF:000006">
    <property type="entry name" value="Puromycin-sensitive aminopeptidase"/>
    <property type="match status" value="1"/>
</dbReference>
<dbReference type="SUPFAM" id="SSF63737">
    <property type="entry name" value="Leukotriene A4 hydrolase N-terminal domain"/>
    <property type="match status" value="1"/>
</dbReference>
<accession>S9TZQ3</accession>